<accession>X1S091</accession>
<feature type="domain" description="Phosphoadenosine phosphosulphate reductase" evidence="1">
    <location>
        <begin position="6"/>
        <end position="186"/>
    </location>
</feature>
<sequence>MTKRKVIVNFSGGKDSTVAIFETLKKYPKDEIVLCYQDTGAEYLETEGHVQKIASQLDLPLIILKKEEDFWDSTRRRKFFPTPGLRWCTKYLKLDLINKWITKNYRGTGTELILVTGIRAEESLSRARLHEYEEPKNVNIVQSVSRVWYPCLDMKEQEIKDRVKAEGLELHPCYEFARRCGCWCCIFAPKGEVREYAERNPQLYEKACLLEDEIKNKWRHRFGFNDLMKQLKLFDGDWAKPKQGAY</sequence>
<evidence type="ECO:0000313" key="2">
    <source>
        <dbReference type="EMBL" id="GAI72571.1"/>
    </source>
</evidence>
<dbReference type="InterPro" id="IPR014729">
    <property type="entry name" value="Rossmann-like_a/b/a_fold"/>
</dbReference>
<dbReference type="PANTHER" id="PTHR43196">
    <property type="entry name" value="SULFATE ADENYLYLTRANSFERASE SUBUNIT 2"/>
    <property type="match status" value="1"/>
</dbReference>
<comment type="caution">
    <text evidence="2">The sequence shown here is derived from an EMBL/GenBank/DDBJ whole genome shotgun (WGS) entry which is preliminary data.</text>
</comment>
<dbReference type="InterPro" id="IPR002500">
    <property type="entry name" value="PAPS_reduct_dom"/>
</dbReference>
<name>X1S091_9ZZZZ</name>
<reference evidence="2" key="1">
    <citation type="journal article" date="2014" name="Front. Microbiol.">
        <title>High frequency of phylogenetically diverse reductive dehalogenase-homologous genes in deep subseafloor sedimentary metagenomes.</title>
        <authorList>
            <person name="Kawai M."/>
            <person name="Futagami T."/>
            <person name="Toyoda A."/>
            <person name="Takaki Y."/>
            <person name="Nishi S."/>
            <person name="Hori S."/>
            <person name="Arai W."/>
            <person name="Tsubouchi T."/>
            <person name="Morono Y."/>
            <person name="Uchiyama I."/>
            <person name="Ito T."/>
            <person name="Fujiyama A."/>
            <person name="Inagaki F."/>
            <person name="Takami H."/>
        </authorList>
    </citation>
    <scope>NUCLEOTIDE SEQUENCE</scope>
    <source>
        <strain evidence="2">Expedition CK06-06</strain>
    </source>
</reference>
<dbReference type="Gene3D" id="3.40.50.620">
    <property type="entry name" value="HUPs"/>
    <property type="match status" value="1"/>
</dbReference>
<proteinExistence type="predicted"/>
<dbReference type="AlphaFoldDB" id="X1S091"/>
<dbReference type="InterPro" id="IPR050128">
    <property type="entry name" value="Sulfate_adenylyltrnsfr_sub2"/>
</dbReference>
<evidence type="ECO:0000259" key="1">
    <source>
        <dbReference type="Pfam" id="PF01507"/>
    </source>
</evidence>
<dbReference type="SUPFAM" id="SSF52402">
    <property type="entry name" value="Adenine nucleotide alpha hydrolases-like"/>
    <property type="match status" value="1"/>
</dbReference>
<dbReference type="Pfam" id="PF01507">
    <property type="entry name" value="PAPS_reduct"/>
    <property type="match status" value="1"/>
</dbReference>
<dbReference type="GO" id="GO:0003824">
    <property type="term" value="F:catalytic activity"/>
    <property type="evidence" value="ECO:0007669"/>
    <property type="project" value="InterPro"/>
</dbReference>
<dbReference type="PANTHER" id="PTHR43196:SF2">
    <property type="entry name" value="PHOSPHOADENOSINE PHOSPHOSULFATE REDUCTASE"/>
    <property type="match status" value="1"/>
</dbReference>
<protein>
    <recommendedName>
        <fullName evidence="1">Phosphoadenosine phosphosulphate reductase domain-containing protein</fullName>
    </recommendedName>
</protein>
<dbReference type="EMBL" id="BARW01001244">
    <property type="protein sequence ID" value="GAI72571.1"/>
    <property type="molecule type" value="Genomic_DNA"/>
</dbReference>
<organism evidence="2">
    <name type="scientific">marine sediment metagenome</name>
    <dbReference type="NCBI Taxonomy" id="412755"/>
    <lineage>
        <taxon>unclassified sequences</taxon>
        <taxon>metagenomes</taxon>
        <taxon>ecological metagenomes</taxon>
    </lineage>
</organism>
<gene>
    <name evidence="2" type="ORF">S12H4_04155</name>
</gene>